<reference evidence="2 3" key="1">
    <citation type="submission" date="2019-05" db="EMBL/GenBank/DDBJ databases">
        <title>Another draft genome of Portunus trituberculatus and its Hox gene families provides insights of decapod evolution.</title>
        <authorList>
            <person name="Jeong J.-H."/>
            <person name="Song I."/>
            <person name="Kim S."/>
            <person name="Choi T."/>
            <person name="Kim D."/>
            <person name="Ryu S."/>
            <person name="Kim W."/>
        </authorList>
    </citation>
    <scope>NUCLEOTIDE SEQUENCE [LARGE SCALE GENOMIC DNA]</scope>
    <source>
        <tissue evidence="2">Muscle</tissue>
    </source>
</reference>
<dbReference type="Proteomes" id="UP000324222">
    <property type="component" value="Unassembled WGS sequence"/>
</dbReference>
<feature type="region of interest" description="Disordered" evidence="1">
    <location>
        <begin position="39"/>
        <end position="76"/>
    </location>
</feature>
<dbReference type="EMBL" id="VSRR010030757">
    <property type="protein sequence ID" value="MPC70210.1"/>
    <property type="molecule type" value="Genomic_DNA"/>
</dbReference>
<comment type="caution">
    <text evidence="2">The sequence shown here is derived from an EMBL/GenBank/DDBJ whole genome shotgun (WGS) entry which is preliminary data.</text>
</comment>
<name>A0A5B7HD22_PORTR</name>
<protein>
    <submittedName>
        <fullName evidence="2">Uncharacterized protein</fullName>
    </submittedName>
</protein>
<proteinExistence type="predicted"/>
<dbReference type="AlphaFoldDB" id="A0A5B7HD22"/>
<organism evidence="2 3">
    <name type="scientific">Portunus trituberculatus</name>
    <name type="common">Swimming crab</name>
    <name type="synonym">Neptunus trituberculatus</name>
    <dbReference type="NCBI Taxonomy" id="210409"/>
    <lineage>
        <taxon>Eukaryota</taxon>
        <taxon>Metazoa</taxon>
        <taxon>Ecdysozoa</taxon>
        <taxon>Arthropoda</taxon>
        <taxon>Crustacea</taxon>
        <taxon>Multicrustacea</taxon>
        <taxon>Malacostraca</taxon>
        <taxon>Eumalacostraca</taxon>
        <taxon>Eucarida</taxon>
        <taxon>Decapoda</taxon>
        <taxon>Pleocyemata</taxon>
        <taxon>Brachyura</taxon>
        <taxon>Eubrachyura</taxon>
        <taxon>Portunoidea</taxon>
        <taxon>Portunidae</taxon>
        <taxon>Portuninae</taxon>
        <taxon>Portunus</taxon>
    </lineage>
</organism>
<evidence type="ECO:0000256" key="1">
    <source>
        <dbReference type="SAM" id="MobiDB-lite"/>
    </source>
</evidence>
<evidence type="ECO:0000313" key="3">
    <source>
        <dbReference type="Proteomes" id="UP000324222"/>
    </source>
</evidence>
<gene>
    <name evidence="2" type="ORF">E2C01_064452</name>
</gene>
<sequence>MYADKIVDSGTRVVGRGRREREAAALHKGRGVYDSDYLADLKGTERKQQKQVSSDDFTRTPPPPSLWLQECHGVSL</sequence>
<evidence type="ECO:0000313" key="2">
    <source>
        <dbReference type="EMBL" id="MPC70210.1"/>
    </source>
</evidence>
<accession>A0A5B7HD22</accession>
<keyword evidence="3" id="KW-1185">Reference proteome</keyword>